<dbReference type="AlphaFoldDB" id="A0A6I3LLB7"/>
<reference evidence="1 2" key="1">
    <citation type="submission" date="2019-11" db="EMBL/GenBank/DDBJ databases">
        <title>Genome of Strain BIT-d1.</title>
        <authorList>
            <person name="Yang Y."/>
        </authorList>
    </citation>
    <scope>NUCLEOTIDE SEQUENCE [LARGE SCALE GENOMIC DNA]</scope>
    <source>
        <strain evidence="1 2">BIT-d1</strain>
    </source>
</reference>
<comment type="caution">
    <text evidence="1">The sequence shown here is derived from an EMBL/GenBank/DDBJ whole genome shotgun (WGS) entry which is preliminary data.</text>
</comment>
<keyword evidence="2" id="KW-1185">Reference proteome</keyword>
<evidence type="ECO:0000313" key="1">
    <source>
        <dbReference type="EMBL" id="MTG99378.1"/>
    </source>
</evidence>
<dbReference type="OrthoDB" id="1427094at2"/>
<organism evidence="1 2">
    <name type="scientific">Myroides albus</name>
    <dbReference type="NCBI Taxonomy" id="2562892"/>
    <lineage>
        <taxon>Bacteria</taxon>
        <taxon>Pseudomonadati</taxon>
        <taxon>Bacteroidota</taxon>
        <taxon>Flavobacteriia</taxon>
        <taxon>Flavobacteriales</taxon>
        <taxon>Flavobacteriaceae</taxon>
        <taxon>Myroides</taxon>
    </lineage>
</organism>
<sequence>MNKEFEQAVSYCIEALNIKDDKKRDKECNSLFVVSALNKALEAPYRGRGLGIGSIGYNAHRDTIDNKERSFRNKELYHVLDWLNALLTLFDLANYEDEEILKFANCIVNDNIVFNHVLKHIISNCIVKGDVEQAEQYISNFKTTVVFKEEDNFDQGYLIILQYYAMLGDEVNFFKYFKQSKPAINRYEVNEAKEFLVTNYCLKNGVEAGLTLCKHKNLGVKFHHNALMAFAEQGKYQELKQMFTEYPDLKQPEVQRELHVLTHAYWKAKEFGLAVDDDFEVMFDRATQVDRKLKWGAAKLQDVFFVNLFYGSRDNKERAVRCRKAVKNSSLKRELEIPK</sequence>
<proteinExistence type="predicted"/>
<accession>A0A6I3LLB7</accession>
<dbReference type="Proteomes" id="UP000438760">
    <property type="component" value="Unassembled WGS sequence"/>
</dbReference>
<evidence type="ECO:0000313" key="2">
    <source>
        <dbReference type="Proteomes" id="UP000438760"/>
    </source>
</evidence>
<protein>
    <submittedName>
        <fullName evidence="1">Uncharacterized protein</fullName>
    </submittedName>
</protein>
<gene>
    <name evidence="1" type="ORF">GJV76_14825</name>
</gene>
<dbReference type="RefSeq" id="WP_155093368.1">
    <property type="nucleotide sequence ID" value="NZ_CP102754.1"/>
</dbReference>
<dbReference type="EMBL" id="WMJX01000071">
    <property type="protein sequence ID" value="MTG99378.1"/>
    <property type="molecule type" value="Genomic_DNA"/>
</dbReference>
<name>A0A6I3LLB7_9FLAO</name>